<accession>A0A5N6E0N0</accession>
<dbReference type="OMA" id="LNDWVGY"/>
<keyword evidence="3" id="KW-0949">S-adenosyl-L-methionine</keyword>
<evidence type="ECO:0000313" key="6">
    <source>
        <dbReference type="EMBL" id="KAB8210333.1"/>
    </source>
</evidence>
<keyword evidence="7" id="KW-1185">Reference proteome</keyword>
<dbReference type="SUPFAM" id="SSF53335">
    <property type="entry name" value="S-adenosyl-L-methionine-dependent methyltransferases"/>
    <property type="match status" value="1"/>
</dbReference>
<keyword evidence="2 6" id="KW-0808">Transferase</keyword>
<dbReference type="SUPFAM" id="SSF46785">
    <property type="entry name" value="Winged helix' DNA-binding domain"/>
    <property type="match status" value="1"/>
</dbReference>
<dbReference type="PANTHER" id="PTHR43712">
    <property type="entry name" value="PUTATIVE (AFU_ORTHOLOGUE AFUA_4G14580)-RELATED"/>
    <property type="match status" value="1"/>
</dbReference>
<dbReference type="AlphaFoldDB" id="A0A5N6E0N0"/>
<dbReference type="GO" id="GO:0032259">
    <property type="term" value="P:methylation"/>
    <property type="evidence" value="ECO:0007669"/>
    <property type="project" value="UniProtKB-KW"/>
</dbReference>
<dbReference type="InterPro" id="IPR036388">
    <property type="entry name" value="WH-like_DNA-bd_sf"/>
</dbReference>
<evidence type="ECO:0000259" key="5">
    <source>
        <dbReference type="Pfam" id="PF00891"/>
    </source>
</evidence>
<evidence type="ECO:0000256" key="4">
    <source>
        <dbReference type="ARBA" id="ARBA00038277"/>
    </source>
</evidence>
<evidence type="ECO:0000256" key="3">
    <source>
        <dbReference type="ARBA" id="ARBA00022691"/>
    </source>
</evidence>
<dbReference type="InterPro" id="IPR001077">
    <property type="entry name" value="COMT_C"/>
</dbReference>
<dbReference type="VEuPathDB" id="FungiDB:BDV34DRAFT_165806"/>
<dbReference type="GO" id="GO:0008171">
    <property type="term" value="F:O-methyltransferase activity"/>
    <property type="evidence" value="ECO:0007669"/>
    <property type="project" value="InterPro"/>
</dbReference>
<reference evidence="6 7" key="1">
    <citation type="submission" date="2019-04" db="EMBL/GenBank/DDBJ databases">
        <title>Fungal friends and foes A comparative genomics study of 23 Aspergillus species from section Flavi.</title>
        <authorList>
            <consortium name="DOE Joint Genome Institute"/>
            <person name="Kjaerbolling I."/>
            <person name="Vesth T.C."/>
            <person name="Frisvad J.C."/>
            <person name="Nybo J.L."/>
            <person name="Theobald S."/>
            <person name="Kildgaard S."/>
            <person name="Petersen T.I."/>
            <person name="Kuo A."/>
            <person name="Sato A."/>
            <person name="Lyhne E.K."/>
            <person name="Kogle M.E."/>
            <person name="Wiebenga A."/>
            <person name="Kun R.S."/>
            <person name="Lubbers R.J."/>
            <person name="Makela M.R."/>
            <person name="Barry K."/>
            <person name="Chovatia M."/>
            <person name="Clum A."/>
            <person name="Daum C."/>
            <person name="Haridas S."/>
            <person name="He G."/>
            <person name="LaButti K."/>
            <person name="Lipzen A."/>
            <person name="Mondo S."/>
            <person name="Pangilinan J."/>
            <person name="Riley R."/>
            <person name="Salamov A."/>
            <person name="Simmons B.A."/>
            <person name="Magnuson J.K."/>
            <person name="Henrissat B."/>
            <person name="Mortensen U.H."/>
            <person name="Larsen T.O."/>
            <person name="De vries R.P."/>
            <person name="Grigoriev I.V."/>
            <person name="Machida M."/>
            <person name="Baker S.E."/>
            <person name="Andersen M.R."/>
        </authorList>
    </citation>
    <scope>NUCLEOTIDE SEQUENCE [LARGE SCALE GENOMIC DNA]</scope>
    <source>
        <strain evidence="6 7">CBS 117618</strain>
    </source>
</reference>
<keyword evidence="1 6" id="KW-0489">Methyltransferase</keyword>
<dbReference type="CDD" id="cd02440">
    <property type="entry name" value="AdoMet_MTases"/>
    <property type="match status" value="1"/>
</dbReference>
<dbReference type="InterPro" id="IPR029063">
    <property type="entry name" value="SAM-dependent_MTases_sf"/>
</dbReference>
<dbReference type="PROSITE" id="PS51683">
    <property type="entry name" value="SAM_OMT_II"/>
    <property type="match status" value="1"/>
</dbReference>
<dbReference type="GO" id="GO:0044550">
    <property type="term" value="P:secondary metabolite biosynthetic process"/>
    <property type="evidence" value="ECO:0007669"/>
    <property type="project" value="UniProtKB-ARBA"/>
</dbReference>
<dbReference type="Gene3D" id="3.40.50.150">
    <property type="entry name" value="Vaccinia Virus protein VP39"/>
    <property type="match status" value="1"/>
</dbReference>
<protein>
    <submittedName>
        <fullName evidence="6">S-adenosyl-L-methionine-dependent methyltransferase</fullName>
    </submittedName>
</protein>
<evidence type="ECO:0000256" key="2">
    <source>
        <dbReference type="ARBA" id="ARBA00022679"/>
    </source>
</evidence>
<dbReference type="Proteomes" id="UP000326532">
    <property type="component" value="Unassembled WGS sequence"/>
</dbReference>
<comment type="similarity">
    <text evidence="4">Belongs to the class I-like SAM-binding methyltransferase superfamily. Cation-independent O-methyltransferase family.</text>
</comment>
<evidence type="ECO:0000256" key="1">
    <source>
        <dbReference type="ARBA" id="ARBA00022603"/>
    </source>
</evidence>
<dbReference type="Gene3D" id="1.10.10.10">
    <property type="entry name" value="Winged helix-like DNA-binding domain superfamily/Winged helix DNA-binding domain"/>
    <property type="match status" value="1"/>
</dbReference>
<dbReference type="EMBL" id="ML734943">
    <property type="protein sequence ID" value="KAB8210333.1"/>
    <property type="molecule type" value="Genomic_DNA"/>
</dbReference>
<evidence type="ECO:0000313" key="7">
    <source>
        <dbReference type="Proteomes" id="UP000326532"/>
    </source>
</evidence>
<feature type="domain" description="O-methyltransferase C-terminal" evidence="5">
    <location>
        <begin position="189"/>
        <end position="397"/>
    </location>
</feature>
<sequence>MQYTESLTDLARSILRDAQEIDDFITSHGHSPPSFSIDGPTTFPASLDATRHHLIDATKQLRDLVIGPKDTIKWMIMNDHTLAASLHAISHFKVPQAVPLHGSISFSELAAAVGLPEVDVARFVRRTAINHIFVESSPGYVSHTAASALIATDPQMQALVAHMSEEAFPASAKVVEALEKCPGSGEPGDSPFTLAFGSSFFERKAAQPETLQRFGLAMSSWSEGDGTQQMRNGYDWGSLPAGAKIVDVGGAAGHISLAIAESFPGLEFVIEDQSPLAEQAEKLIASAPKSVAERVKFLPHDFFQPQPVTTQGADLYIMRYILHDWSDDYAKKILHQIFGAMKKESKLIIADAVMPPAGFLPRCQEEVLRSFDISMLAQLNSQERTLSMWEQLINEAGGGIWKILNITNPPKGESVTILEIGAA</sequence>
<organism evidence="6 7">
    <name type="scientific">Aspergillus parasiticus</name>
    <dbReference type="NCBI Taxonomy" id="5067"/>
    <lineage>
        <taxon>Eukaryota</taxon>
        <taxon>Fungi</taxon>
        <taxon>Dikarya</taxon>
        <taxon>Ascomycota</taxon>
        <taxon>Pezizomycotina</taxon>
        <taxon>Eurotiomycetes</taxon>
        <taxon>Eurotiomycetidae</taxon>
        <taxon>Eurotiales</taxon>
        <taxon>Aspergillaceae</taxon>
        <taxon>Aspergillus</taxon>
        <taxon>Aspergillus subgen. Circumdati</taxon>
    </lineage>
</organism>
<dbReference type="InterPro" id="IPR036390">
    <property type="entry name" value="WH_DNA-bd_sf"/>
</dbReference>
<name>A0A5N6E0N0_ASPPA</name>
<dbReference type="InterPro" id="IPR016461">
    <property type="entry name" value="COMT-like"/>
</dbReference>
<dbReference type="PANTHER" id="PTHR43712:SF5">
    <property type="entry name" value="O-METHYLTRANSFERASE ASQN-RELATED"/>
    <property type="match status" value="1"/>
</dbReference>
<proteinExistence type="inferred from homology"/>
<gene>
    <name evidence="6" type="ORF">BDV34DRAFT_165806</name>
</gene>
<dbReference type="Pfam" id="PF00891">
    <property type="entry name" value="Methyltransf_2"/>
    <property type="match status" value="1"/>
</dbReference>